<dbReference type="AlphaFoldDB" id="A0A7Y2E7R4"/>
<dbReference type="InterPro" id="IPR008910">
    <property type="entry name" value="MSC_TM_helix"/>
</dbReference>
<accession>A0A7Y2E7R4</accession>
<feature type="transmembrane region" description="Helical" evidence="1">
    <location>
        <begin position="252"/>
        <end position="271"/>
    </location>
</feature>
<dbReference type="Proteomes" id="UP000547674">
    <property type="component" value="Unassembled WGS sequence"/>
</dbReference>
<feature type="transmembrane region" description="Helical" evidence="1">
    <location>
        <begin position="341"/>
        <end position="359"/>
    </location>
</feature>
<gene>
    <name evidence="2" type="ORF">HKN21_04265</name>
</gene>
<dbReference type="EMBL" id="JABDJR010000158">
    <property type="protein sequence ID" value="NNF05952.1"/>
    <property type="molecule type" value="Genomic_DNA"/>
</dbReference>
<reference evidence="2 3" key="1">
    <citation type="submission" date="2020-03" db="EMBL/GenBank/DDBJ databases">
        <title>Metabolic flexibility allows generalist bacteria to become dominant in a frequently disturbed ecosystem.</title>
        <authorList>
            <person name="Chen Y.-J."/>
            <person name="Leung P.M."/>
            <person name="Bay S.K."/>
            <person name="Hugenholtz P."/>
            <person name="Kessler A.J."/>
            <person name="Shelley G."/>
            <person name="Waite D.W."/>
            <person name="Cook P.L."/>
            <person name="Greening C."/>
        </authorList>
    </citation>
    <scope>NUCLEOTIDE SEQUENCE [LARGE SCALE GENOMIC DNA]</scope>
    <source>
        <strain evidence="2">SS_bin_28</strain>
    </source>
</reference>
<dbReference type="PANTHER" id="PTHR30221:SF1">
    <property type="entry name" value="SMALL-CONDUCTANCE MECHANOSENSITIVE CHANNEL"/>
    <property type="match status" value="1"/>
</dbReference>
<dbReference type="InterPro" id="IPR045275">
    <property type="entry name" value="MscS_archaea/bacteria_type"/>
</dbReference>
<dbReference type="PANTHER" id="PTHR30221">
    <property type="entry name" value="SMALL-CONDUCTANCE MECHANOSENSITIVE CHANNEL"/>
    <property type="match status" value="1"/>
</dbReference>
<feature type="transmembrane region" description="Helical" evidence="1">
    <location>
        <begin position="110"/>
        <end position="131"/>
    </location>
</feature>
<feature type="transmembrane region" description="Helical" evidence="1">
    <location>
        <begin position="441"/>
        <end position="463"/>
    </location>
</feature>
<evidence type="ECO:0000313" key="2">
    <source>
        <dbReference type="EMBL" id="NNF05952.1"/>
    </source>
</evidence>
<dbReference type="Pfam" id="PF05552">
    <property type="entry name" value="MS_channel_1st_1"/>
    <property type="match status" value="4"/>
</dbReference>
<evidence type="ECO:0000313" key="3">
    <source>
        <dbReference type="Proteomes" id="UP000547674"/>
    </source>
</evidence>
<feature type="transmembrane region" description="Helical" evidence="1">
    <location>
        <begin position="418"/>
        <end position="435"/>
    </location>
</feature>
<feature type="transmembrane region" description="Helical" evidence="1">
    <location>
        <begin position="291"/>
        <end position="320"/>
    </location>
</feature>
<sequence length="486" mass="51501">MGRLIDAFQQTLGQSLPNILGAVAILIVGWLLAMAIRAGLRKALGAARLDERLGKAVGTPWGYEKALTQLVFVILLLGVALAFFNVLQLTQVSKPLESFLSRIMEYLPQIGAALVLVVVAFILASLARAVVRRALGKTSVDAKVPVHESAQPFSESLASAIYWLVFLIFLPPVLNALGMRGMLEPVENVTSKILSILPNALAAFVLGFVGWIVARIVRDITTNVAVAVGVDKLASRAGADASIPLSRVVGHVFYILILVPAIISALGALRIDTISDPATSMLQTLLGAIPALIAATLILTIAWFVARLAGQLLATLLAGLRLDSLPQALGMNALVREGTPLSKIAGQVFAFFVMLFAMMEAANQLNFQQFSEVVEVFLQFGGQVLLGTVIILIGVWLANLAKKTMVQFSGLSASIAEVVRFGILGLVLAMGLRAMGLADEIVTLAFGLTLGAVAVAFALSFGLGAREAAGRLASHWLDQLRNRPGN</sequence>
<feature type="transmembrane region" description="Helical" evidence="1">
    <location>
        <begin position="379"/>
        <end position="398"/>
    </location>
</feature>
<dbReference type="NCBIfam" id="NF033912">
    <property type="entry name" value="msc"/>
    <property type="match status" value="1"/>
</dbReference>
<keyword evidence="1" id="KW-0812">Transmembrane</keyword>
<name>A0A7Y2E7R4_UNCEI</name>
<feature type="transmembrane region" description="Helical" evidence="1">
    <location>
        <begin position="193"/>
        <end position="214"/>
    </location>
</feature>
<protein>
    <submittedName>
        <fullName evidence="2">Mechanosensitive ion channel</fullName>
    </submittedName>
</protein>
<proteinExistence type="predicted"/>
<feature type="transmembrane region" description="Helical" evidence="1">
    <location>
        <begin position="152"/>
        <end position="173"/>
    </location>
</feature>
<feature type="transmembrane region" description="Helical" evidence="1">
    <location>
        <begin position="70"/>
        <end position="90"/>
    </location>
</feature>
<dbReference type="GO" id="GO:0008381">
    <property type="term" value="F:mechanosensitive monoatomic ion channel activity"/>
    <property type="evidence" value="ECO:0007669"/>
    <property type="project" value="InterPro"/>
</dbReference>
<comment type="caution">
    <text evidence="2">The sequence shown here is derived from an EMBL/GenBank/DDBJ whole genome shotgun (WGS) entry which is preliminary data.</text>
</comment>
<organism evidence="2 3">
    <name type="scientific">Eiseniibacteriota bacterium</name>
    <dbReference type="NCBI Taxonomy" id="2212470"/>
    <lineage>
        <taxon>Bacteria</taxon>
        <taxon>Candidatus Eiseniibacteriota</taxon>
    </lineage>
</organism>
<feature type="transmembrane region" description="Helical" evidence="1">
    <location>
        <begin position="20"/>
        <end position="40"/>
    </location>
</feature>
<keyword evidence="1" id="KW-0472">Membrane</keyword>
<evidence type="ECO:0000256" key="1">
    <source>
        <dbReference type="SAM" id="Phobius"/>
    </source>
</evidence>
<keyword evidence="1" id="KW-1133">Transmembrane helix</keyword>